<comment type="caution">
    <text evidence="1">The sequence shown here is derived from an EMBL/GenBank/DDBJ whole genome shotgun (WGS) entry which is preliminary data.</text>
</comment>
<dbReference type="AlphaFoldDB" id="A0A176WU33"/>
<gene>
    <name evidence="1" type="ORF">AXG93_2535s1010</name>
</gene>
<accession>A0A176WU33</accession>
<keyword evidence="2" id="KW-1185">Reference proteome</keyword>
<dbReference type="EMBL" id="LVLJ01000002">
    <property type="protein sequence ID" value="OAE36025.1"/>
    <property type="molecule type" value="Genomic_DNA"/>
</dbReference>
<proteinExistence type="predicted"/>
<evidence type="ECO:0000313" key="1">
    <source>
        <dbReference type="EMBL" id="OAE36025.1"/>
    </source>
</evidence>
<sequence length="112" mass="12425">MLGAASGQFMDVRSNLVEKFQIASCFGPRCLMGTDGGLKAAWDEDNAMIEAFVGSGSFDLPFMAPEDFFGERGLPASETAFEQRLQLLVEVTHMNWTNAIFWQHSRNPNGEM</sequence>
<protein>
    <recommendedName>
        <fullName evidence="3">Transcription factor MYC/MYB N-terminal domain-containing protein</fullName>
    </recommendedName>
</protein>
<evidence type="ECO:0008006" key="3">
    <source>
        <dbReference type="Google" id="ProtNLM"/>
    </source>
</evidence>
<organism evidence="1 2">
    <name type="scientific">Marchantia polymorpha subsp. ruderalis</name>
    <dbReference type="NCBI Taxonomy" id="1480154"/>
    <lineage>
        <taxon>Eukaryota</taxon>
        <taxon>Viridiplantae</taxon>
        <taxon>Streptophyta</taxon>
        <taxon>Embryophyta</taxon>
        <taxon>Marchantiophyta</taxon>
        <taxon>Marchantiopsida</taxon>
        <taxon>Marchantiidae</taxon>
        <taxon>Marchantiales</taxon>
        <taxon>Marchantiaceae</taxon>
        <taxon>Marchantia</taxon>
    </lineage>
</organism>
<dbReference type="Proteomes" id="UP000077202">
    <property type="component" value="Unassembled WGS sequence"/>
</dbReference>
<reference evidence="1" key="1">
    <citation type="submission" date="2016-03" db="EMBL/GenBank/DDBJ databases">
        <title>Mechanisms controlling the formation of the plant cell surface in tip-growing cells are functionally conserved among land plants.</title>
        <authorList>
            <person name="Honkanen S."/>
            <person name="Jones V.A."/>
            <person name="Morieri G."/>
            <person name="Champion C."/>
            <person name="Hetherington A.J."/>
            <person name="Kelly S."/>
            <person name="Saint-Marcoux D."/>
            <person name="Proust H."/>
            <person name="Prescott H."/>
            <person name="Dolan L."/>
        </authorList>
    </citation>
    <scope>NUCLEOTIDE SEQUENCE [LARGE SCALE GENOMIC DNA]</scope>
    <source>
        <tissue evidence="1">Whole gametophyte</tissue>
    </source>
</reference>
<evidence type="ECO:0000313" key="2">
    <source>
        <dbReference type="Proteomes" id="UP000077202"/>
    </source>
</evidence>
<name>A0A176WU33_MARPO</name>